<accession>A0AAE1LRK4</accession>
<protein>
    <submittedName>
        <fullName evidence="10">ATP synthase subunit b</fullName>
    </submittedName>
</protein>
<feature type="transmembrane region" description="Helical" evidence="9">
    <location>
        <begin position="169"/>
        <end position="196"/>
    </location>
</feature>
<evidence type="ECO:0000256" key="8">
    <source>
        <dbReference type="ARBA" id="ARBA00023224"/>
    </source>
</evidence>
<comment type="caution">
    <text evidence="10">The sequence shown here is derived from an EMBL/GenBank/DDBJ whole genome shotgun (WGS) entry which is preliminary data.</text>
</comment>
<keyword evidence="3 9" id="KW-0812">Transmembrane</keyword>
<keyword evidence="6 9" id="KW-0472">Membrane</keyword>
<evidence type="ECO:0000256" key="4">
    <source>
        <dbReference type="ARBA" id="ARBA00022725"/>
    </source>
</evidence>
<feature type="transmembrane region" description="Helical" evidence="9">
    <location>
        <begin position="38"/>
        <end position="54"/>
    </location>
</feature>
<gene>
    <name evidence="10" type="ORF">KUF71_016057</name>
</gene>
<keyword evidence="2" id="KW-0716">Sensory transduction</keyword>
<dbReference type="Proteomes" id="UP001219518">
    <property type="component" value="Unassembled WGS sequence"/>
</dbReference>
<feature type="transmembrane region" description="Helical" evidence="9">
    <location>
        <begin position="60"/>
        <end position="82"/>
    </location>
</feature>
<evidence type="ECO:0000313" key="10">
    <source>
        <dbReference type="EMBL" id="KAK3927772.1"/>
    </source>
</evidence>
<evidence type="ECO:0000313" key="11">
    <source>
        <dbReference type="Proteomes" id="UP001219518"/>
    </source>
</evidence>
<keyword evidence="7" id="KW-0675">Receptor</keyword>
<reference evidence="10" key="2">
    <citation type="journal article" date="2023" name="BMC Genomics">
        <title>Pest status, molecular evolution, and epigenetic factors derived from the genome assembly of Frankliniella fusca, a thysanopteran phytovirus vector.</title>
        <authorList>
            <person name="Catto M.A."/>
            <person name="Labadie P.E."/>
            <person name="Jacobson A.L."/>
            <person name="Kennedy G.G."/>
            <person name="Srinivasan R."/>
            <person name="Hunt B.G."/>
        </authorList>
    </citation>
    <scope>NUCLEOTIDE SEQUENCE</scope>
    <source>
        <strain evidence="10">PL_HMW_Pooled</strain>
    </source>
</reference>
<evidence type="ECO:0000256" key="7">
    <source>
        <dbReference type="ARBA" id="ARBA00023170"/>
    </source>
</evidence>
<dbReference type="GO" id="GO:0004984">
    <property type="term" value="F:olfactory receptor activity"/>
    <property type="evidence" value="ECO:0007669"/>
    <property type="project" value="InterPro"/>
</dbReference>
<dbReference type="GO" id="GO:0005549">
    <property type="term" value="F:odorant binding"/>
    <property type="evidence" value="ECO:0007669"/>
    <property type="project" value="InterPro"/>
</dbReference>
<dbReference type="AlphaFoldDB" id="A0AAE1LRK4"/>
<organism evidence="10 11">
    <name type="scientific">Frankliniella fusca</name>
    <dbReference type="NCBI Taxonomy" id="407009"/>
    <lineage>
        <taxon>Eukaryota</taxon>
        <taxon>Metazoa</taxon>
        <taxon>Ecdysozoa</taxon>
        <taxon>Arthropoda</taxon>
        <taxon>Hexapoda</taxon>
        <taxon>Insecta</taxon>
        <taxon>Pterygota</taxon>
        <taxon>Neoptera</taxon>
        <taxon>Paraneoptera</taxon>
        <taxon>Thysanoptera</taxon>
        <taxon>Terebrantia</taxon>
        <taxon>Thripoidea</taxon>
        <taxon>Thripidae</taxon>
        <taxon>Frankliniella</taxon>
    </lineage>
</organism>
<evidence type="ECO:0000256" key="2">
    <source>
        <dbReference type="ARBA" id="ARBA00022606"/>
    </source>
</evidence>
<keyword evidence="11" id="KW-1185">Reference proteome</keyword>
<evidence type="ECO:0000256" key="5">
    <source>
        <dbReference type="ARBA" id="ARBA00022989"/>
    </source>
</evidence>
<feature type="transmembrane region" description="Helical" evidence="9">
    <location>
        <begin position="128"/>
        <end position="149"/>
    </location>
</feature>
<evidence type="ECO:0000256" key="1">
    <source>
        <dbReference type="ARBA" id="ARBA00004141"/>
    </source>
</evidence>
<proteinExistence type="predicted"/>
<sequence>MTVSEPVRTWLWLLRTQKPLDVRQWLWANCVGSRGSQLLMLVANAMLLLAAVQAPSMKEAAGGTLMCCGFYSCNTAHAVYLVRRPRARGMLARVLQVADAVQEQASDDEKTVLRRTTRSIRWMSALELAYMAGLVGSVWAIVLVSGRAYAPMWPMPPLPGLWAERAVGWFEMAAMLVGCLAYFSLAVLFGSLIMALTGLYRVLSLRLQELPVLGLDKKEHAGGGSRFITQCTDTHSYTTRR</sequence>
<name>A0AAE1LRK4_9NEOP</name>
<dbReference type="GO" id="GO:0016020">
    <property type="term" value="C:membrane"/>
    <property type="evidence" value="ECO:0007669"/>
    <property type="project" value="UniProtKB-SubCell"/>
</dbReference>
<evidence type="ECO:0000256" key="6">
    <source>
        <dbReference type="ARBA" id="ARBA00023136"/>
    </source>
</evidence>
<evidence type="ECO:0000256" key="9">
    <source>
        <dbReference type="SAM" id="Phobius"/>
    </source>
</evidence>
<dbReference type="EMBL" id="JAHWGI010001301">
    <property type="protein sequence ID" value="KAK3927772.1"/>
    <property type="molecule type" value="Genomic_DNA"/>
</dbReference>
<evidence type="ECO:0000256" key="3">
    <source>
        <dbReference type="ARBA" id="ARBA00022692"/>
    </source>
</evidence>
<keyword evidence="8" id="KW-0807">Transducer</keyword>
<reference evidence="10" key="1">
    <citation type="submission" date="2021-07" db="EMBL/GenBank/DDBJ databases">
        <authorList>
            <person name="Catto M.A."/>
            <person name="Jacobson A."/>
            <person name="Kennedy G."/>
            <person name="Labadie P."/>
            <person name="Hunt B.G."/>
            <person name="Srinivasan R."/>
        </authorList>
    </citation>
    <scope>NUCLEOTIDE SEQUENCE</scope>
    <source>
        <strain evidence="10">PL_HMW_Pooled</strain>
        <tissue evidence="10">Head</tissue>
    </source>
</reference>
<dbReference type="Pfam" id="PF02949">
    <property type="entry name" value="7tm_6"/>
    <property type="match status" value="1"/>
</dbReference>
<dbReference type="GO" id="GO:0007165">
    <property type="term" value="P:signal transduction"/>
    <property type="evidence" value="ECO:0007669"/>
    <property type="project" value="UniProtKB-KW"/>
</dbReference>
<comment type="subcellular location">
    <subcellularLocation>
        <location evidence="1">Membrane</location>
        <topology evidence="1">Multi-pass membrane protein</topology>
    </subcellularLocation>
</comment>
<keyword evidence="5 9" id="KW-1133">Transmembrane helix</keyword>
<keyword evidence="4" id="KW-0552">Olfaction</keyword>
<dbReference type="InterPro" id="IPR004117">
    <property type="entry name" value="7tm6_olfct_rcpt"/>
</dbReference>